<dbReference type="GO" id="GO:0009088">
    <property type="term" value="P:threonine biosynthetic process"/>
    <property type="evidence" value="ECO:0007669"/>
    <property type="project" value="TreeGrafter"/>
</dbReference>
<organism evidence="1 2">
    <name type="scientific">Aureobasidium melanogenum</name>
    <name type="common">Aureobasidium pullulans var. melanogenum</name>
    <dbReference type="NCBI Taxonomy" id="46634"/>
    <lineage>
        <taxon>Eukaryota</taxon>
        <taxon>Fungi</taxon>
        <taxon>Dikarya</taxon>
        <taxon>Ascomycota</taxon>
        <taxon>Pezizomycotina</taxon>
        <taxon>Dothideomycetes</taxon>
        <taxon>Dothideomycetidae</taxon>
        <taxon>Dothideales</taxon>
        <taxon>Saccotheciaceae</taxon>
        <taxon>Aureobasidium</taxon>
    </lineage>
</organism>
<proteinExistence type="predicted"/>
<reference evidence="1" key="2">
    <citation type="submission" date="2021-08" db="EMBL/GenBank/DDBJ databases">
        <authorList>
            <person name="Gostincar C."/>
            <person name="Sun X."/>
            <person name="Song Z."/>
            <person name="Gunde-Cimerman N."/>
        </authorList>
    </citation>
    <scope>NUCLEOTIDE SEQUENCE</scope>
    <source>
        <strain evidence="1">EXF-9911</strain>
    </source>
</reference>
<reference evidence="1" key="1">
    <citation type="journal article" date="2021" name="J Fungi (Basel)">
        <title>Virulence traits and population genomics of the black yeast Aureobasidium melanogenum.</title>
        <authorList>
            <person name="Cernosa A."/>
            <person name="Sun X."/>
            <person name="Gostincar C."/>
            <person name="Fang C."/>
            <person name="Gunde-Cimerman N."/>
            <person name="Song Z."/>
        </authorList>
    </citation>
    <scope>NUCLEOTIDE SEQUENCE</scope>
    <source>
        <strain evidence="1">EXF-9911</strain>
    </source>
</reference>
<evidence type="ECO:0000313" key="1">
    <source>
        <dbReference type="EMBL" id="KAG9659977.1"/>
    </source>
</evidence>
<dbReference type="SUPFAM" id="SSF53686">
    <property type="entry name" value="Tryptophan synthase beta subunit-like PLP-dependent enzymes"/>
    <property type="match status" value="1"/>
</dbReference>
<sequence length="143" mass="15119">LEQITQTYASGNGMTPVGENSGAYATQGTVHQGKYILDPHSAIGIAAALRSVQRAPNAHHIALATAHPAKFSSAVETALGGQEGFSFKAVQPEQFVGLEQQPRRVTIVKNGAGWQDVREIVREEVQLEMEGKASSGPGEIVKG</sequence>
<dbReference type="InterPro" id="IPR051166">
    <property type="entry name" value="Threonine_Synthase"/>
</dbReference>
<dbReference type="Gene3D" id="3.40.50.1100">
    <property type="match status" value="1"/>
</dbReference>
<comment type="caution">
    <text evidence="1">The sequence shown here is derived from an EMBL/GenBank/DDBJ whole genome shotgun (WGS) entry which is preliminary data.</text>
</comment>
<dbReference type="PANTHER" id="PTHR42690">
    <property type="entry name" value="THREONINE SYNTHASE FAMILY MEMBER"/>
    <property type="match status" value="1"/>
</dbReference>
<protein>
    <submittedName>
        <fullName evidence="1">Threonine synthase</fullName>
    </submittedName>
</protein>
<gene>
    <name evidence="1" type="ORF">KCU76_g19644</name>
</gene>
<name>A0A9P8IXN2_AURME</name>
<dbReference type="InterPro" id="IPR036052">
    <property type="entry name" value="TrpB-like_PALP_sf"/>
</dbReference>
<dbReference type="GO" id="GO:0004795">
    <property type="term" value="F:threonine synthase activity"/>
    <property type="evidence" value="ECO:0007669"/>
    <property type="project" value="TreeGrafter"/>
</dbReference>
<feature type="non-terminal residue" evidence="1">
    <location>
        <position position="143"/>
    </location>
</feature>
<dbReference type="AlphaFoldDB" id="A0A9P8IXN2"/>
<dbReference type="Pfam" id="PF24857">
    <property type="entry name" value="THR4_C"/>
    <property type="match status" value="1"/>
</dbReference>
<dbReference type="Proteomes" id="UP000779574">
    <property type="component" value="Unassembled WGS sequence"/>
</dbReference>
<accession>A0A9P8IXN2</accession>
<evidence type="ECO:0000313" key="2">
    <source>
        <dbReference type="Proteomes" id="UP000779574"/>
    </source>
</evidence>
<feature type="non-terminal residue" evidence="1">
    <location>
        <position position="1"/>
    </location>
</feature>
<dbReference type="PANTHER" id="PTHR42690:SF1">
    <property type="entry name" value="THREONINE SYNTHASE-LIKE 2"/>
    <property type="match status" value="1"/>
</dbReference>
<dbReference type="EMBL" id="JAHFXF010002092">
    <property type="protein sequence ID" value="KAG9659977.1"/>
    <property type="molecule type" value="Genomic_DNA"/>
</dbReference>